<dbReference type="PANTHER" id="PTHR35008">
    <property type="entry name" value="BLL4482 PROTEIN-RELATED"/>
    <property type="match status" value="1"/>
</dbReference>
<keyword evidence="3 4" id="KW-0408">Iron</keyword>
<keyword evidence="6" id="KW-0472">Membrane</keyword>
<dbReference type="SUPFAM" id="SSF46626">
    <property type="entry name" value="Cytochrome c"/>
    <property type="match status" value="1"/>
</dbReference>
<accession>A1ZLK0</accession>
<dbReference type="Pfam" id="PF00034">
    <property type="entry name" value="Cytochrom_C"/>
    <property type="match status" value="1"/>
</dbReference>
<evidence type="ECO:0000256" key="3">
    <source>
        <dbReference type="ARBA" id="ARBA00023004"/>
    </source>
</evidence>
<protein>
    <submittedName>
        <fullName evidence="6">Major anaerobically induced transmembrane protein</fullName>
    </submittedName>
</protein>
<evidence type="ECO:0000256" key="4">
    <source>
        <dbReference type="PROSITE-ProRule" id="PRU00433"/>
    </source>
</evidence>
<dbReference type="GO" id="GO:0009055">
    <property type="term" value="F:electron transfer activity"/>
    <property type="evidence" value="ECO:0007669"/>
    <property type="project" value="InterPro"/>
</dbReference>
<keyword evidence="7" id="KW-1185">Reference proteome</keyword>
<keyword evidence="2 4" id="KW-0479">Metal-binding</keyword>
<keyword evidence="1 4" id="KW-0349">Heme</keyword>
<dbReference type="eggNOG" id="COG2010">
    <property type="taxonomic scope" value="Bacteria"/>
</dbReference>
<dbReference type="InterPro" id="IPR051459">
    <property type="entry name" value="Cytochrome_c-type_DH"/>
</dbReference>
<dbReference type="GO" id="GO:0046872">
    <property type="term" value="F:metal ion binding"/>
    <property type="evidence" value="ECO:0007669"/>
    <property type="project" value="UniProtKB-KW"/>
</dbReference>
<evidence type="ECO:0000313" key="6">
    <source>
        <dbReference type="EMBL" id="EAY28754.1"/>
    </source>
</evidence>
<evidence type="ECO:0000259" key="5">
    <source>
        <dbReference type="PROSITE" id="PS51007"/>
    </source>
</evidence>
<dbReference type="InterPro" id="IPR009056">
    <property type="entry name" value="Cyt_c-like_dom"/>
</dbReference>
<comment type="caution">
    <text evidence="6">The sequence shown here is derived from an EMBL/GenBank/DDBJ whole genome shotgun (WGS) entry which is preliminary data.</text>
</comment>
<dbReference type="Gene3D" id="1.10.760.10">
    <property type="entry name" value="Cytochrome c-like domain"/>
    <property type="match status" value="1"/>
</dbReference>
<feature type="domain" description="Cytochrome c" evidence="5">
    <location>
        <begin position="46"/>
        <end position="134"/>
    </location>
</feature>
<evidence type="ECO:0000313" key="7">
    <source>
        <dbReference type="Proteomes" id="UP000004095"/>
    </source>
</evidence>
<dbReference type="Proteomes" id="UP000004095">
    <property type="component" value="Unassembled WGS sequence"/>
</dbReference>
<dbReference type="AlphaFoldDB" id="A1ZLK0"/>
<dbReference type="GO" id="GO:0020037">
    <property type="term" value="F:heme binding"/>
    <property type="evidence" value="ECO:0007669"/>
    <property type="project" value="InterPro"/>
</dbReference>
<sequence length="153" mass="16959">MVLLKSITKTHHEIMKQNFTLCLFLIAVAVTLFSFTDSDAQTDLKKSMERGKRIYGSYCQTCHMQNGLGIEGVFPPLAKSDYLMADRQRSIHQILNGASGKMVVNGKTYNGNMPPQGLTAKQTADVLNYIMNSWGNKAEIVTVGEVKAAQKKK</sequence>
<evidence type="ECO:0000256" key="2">
    <source>
        <dbReference type="ARBA" id="ARBA00022723"/>
    </source>
</evidence>
<gene>
    <name evidence="6" type="ORF">M23134_07852</name>
</gene>
<dbReference type="InterPro" id="IPR036909">
    <property type="entry name" value="Cyt_c-like_dom_sf"/>
</dbReference>
<dbReference type="PANTHER" id="PTHR35008:SF9">
    <property type="entry name" value="CYTOCHROME C DOMAIN-CONTAINING PROTEIN"/>
    <property type="match status" value="1"/>
</dbReference>
<keyword evidence="6" id="KW-0812">Transmembrane</keyword>
<evidence type="ECO:0000256" key="1">
    <source>
        <dbReference type="ARBA" id="ARBA00022617"/>
    </source>
</evidence>
<dbReference type="EMBL" id="AAWS01000014">
    <property type="protein sequence ID" value="EAY28754.1"/>
    <property type="molecule type" value="Genomic_DNA"/>
</dbReference>
<name>A1ZLK0_MICM2</name>
<proteinExistence type="predicted"/>
<organism evidence="6 7">
    <name type="scientific">Microscilla marina ATCC 23134</name>
    <dbReference type="NCBI Taxonomy" id="313606"/>
    <lineage>
        <taxon>Bacteria</taxon>
        <taxon>Pseudomonadati</taxon>
        <taxon>Bacteroidota</taxon>
        <taxon>Cytophagia</taxon>
        <taxon>Cytophagales</taxon>
        <taxon>Microscillaceae</taxon>
        <taxon>Microscilla</taxon>
    </lineage>
</organism>
<reference evidence="6 7" key="1">
    <citation type="submission" date="2007-01" db="EMBL/GenBank/DDBJ databases">
        <authorList>
            <person name="Haygood M."/>
            <person name="Podell S."/>
            <person name="Anderson C."/>
            <person name="Hopkinson B."/>
            <person name="Roe K."/>
            <person name="Barbeau K."/>
            <person name="Gaasterland T."/>
            <person name="Ferriera S."/>
            <person name="Johnson J."/>
            <person name="Kravitz S."/>
            <person name="Beeson K."/>
            <person name="Sutton G."/>
            <person name="Rogers Y.-H."/>
            <person name="Friedman R."/>
            <person name="Frazier M."/>
            <person name="Venter J.C."/>
        </authorList>
    </citation>
    <scope>NUCLEOTIDE SEQUENCE [LARGE SCALE GENOMIC DNA]</scope>
    <source>
        <strain evidence="6 7">ATCC 23134</strain>
    </source>
</reference>
<dbReference type="PROSITE" id="PS51007">
    <property type="entry name" value="CYTC"/>
    <property type="match status" value="1"/>
</dbReference>